<keyword evidence="2" id="KW-1185">Reference proteome</keyword>
<comment type="caution">
    <text evidence="1">The sequence shown here is derived from an EMBL/GenBank/DDBJ whole genome shotgun (WGS) entry which is preliminary data.</text>
</comment>
<evidence type="ECO:0000313" key="1">
    <source>
        <dbReference type="EMBL" id="KAI1696246.1"/>
    </source>
</evidence>
<dbReference type="Gene3D" id="3.30.505.10">
    <property type="entry name" value="SH2 domain"/>
    <property type="match status" value="1"/>
</dbReference>
<dbReference type="EMBL" id="JAKKPZ010000339">
    <property type="protein sequence ID" value="KAI1696246.1"/>
    <property type="molecule type" value="Genomic_DNA"/>
</dbReference>
<name>A0AAD4QXE8_9BILA</name>
<dbReference type="AlphaFoldDB" id="A0AAD4QXE8"/>
<protein>
    <submittedName>
        <fullName evidence="1">Signal transducer and activator of transcription b</fullName>
    </submittedName>
</protein>
<dbReference type="InterPro" id="IPR036860">
    <property type="entry name" value="SH2_dom_sf"/>
</dbReference>
<reference evidence="1" key="1">
    <citation type="submission" date="2022-01" db="EMBL/GenBank/DDBJ databases">
        <title>Genome Sequence Resource for Two Populations of Ditylenchus destructor, the Migratory Endoparasitic Phytonematode.</title>
        <authorList>
            <person name="Zhang H."/>
            <person name="Lin R."/>
            <person name="Xie B."/>
        </authorList>
    </citation>
    <scope>NUCLEOTIDE SEQUENCE</scope>
    <source>
        <strain evidence="1">BazhouSP</strain>
    </source>
</reference>
<sequence length="419" mass="47888">MLANNIATLDKFVDHNIVKFDLAANALRVANPLVKIRKFSDGQFSKLNFDLQHNDWSQQLDTCFSIQTKYEAFATQLKSLFDHHCPEKTVNATSKCRRRNYRIKCFMPPLSKATASQPACRPSALLMPPGRLSALLMPPLCSALAALPSSCLRLPMPPLRLCTYSSHKCSLKRIISLHNQSPTNPGTYPQQVQSTCLFPNGQNGYGYYSNASCYGATVHMNGQTDSFFYQQQAQQFSQMQMANLSIPPVEMVQHLKTNLDALLSHVLHLKQIQCRLPIGCGWTQQNHEKLKDFDRSVIYGFCSKVKAENILTFCGNTNLLVIRFSDREPATIKFSIVKTSNGQKELMHYFYGPEFKLNEKDLYSELITNPKFFHIKYAIVEENGSHQKKELTTFMPNITERTDTLNYVDEYRKTRRRQL</sequence>
<dbReference type="Proteomes" id="UP001201812">
    <property type="component" value="Unassembled WGS sequence"/>
</dbReference>
<organism evidence="1 2">
    <name type="scientific">Ditylenchus destructor</name>
    <dbReference type="NCBI Taxonomy" id="166010"/>
    <lineage>
        <taxon>Eukaryota</taxon>
        <taxon>Metazoa</taxon>
        <taxon>Ecdysozoa</taxon>
        <taxon>Nematoda</taxon>
        <taxon>Chromadorea</taxon>
        <taxon>Rhabditida</taxon>
        <taxon>Tylenchina</taxon>
        <taxon>Tylenchomorpha</taxon>
        <taxon>Sphaerularioidea</taxon>
        <taxon>Anguinidae</taxon>
        <taxon>Anguininae</taxon>
        <taxon>Ditylenchus</taxon>
    </lineage>
</organism>
<proteinExistence type="predicted"/>
<accession>A0AAD4QXE8</accession>
<evidence type="ECO:0000313" key="2">
    <source>
        <dbReference type="Proteomes" id="UP001201812"/>
    </source>
</evidence>
<gene>
    <name evidence="1" type="ORF">DdX_19139</name>
</gene>